<dbReference type="Pfam" id="PF13788">
    <property type="entry name" value="DUF4180"/>
    <property type="match status" value="1"/>
</dbReference>
<protein>
    <submittedName>
        <fullName evidence="2">DUF4180 domain-containing protein</fullName>
    </submittedName>
</protein>
<comment type="caution">
    <text evidence="2">The sequence shown here is derived from an EMBL/GenBank/DDBJ whole genome shotgun (WGS) entry which is preliminary data.</text>
</comment>
<gene>
    <name evidence="2" type="ORF">IC608_08320</name>
</gene>
<keyword evidence="3" id="KW-1185">Reference proteome</keyword>
<dbReference type="RefSeq" id="WP_191774411.1">
    <property type="nucleotide sequence ID" value="NZ_JACYFU010000002.1"/>
</dbReference>
<reference evidence="2" key="1">
    <citation type="submission" date="2020-09" db="EMBL/GenBank/DDBJ databases">
        <title>Genome seq and assembly of Devosia sp.</title>
        <authorList>
            <person name="Chhetri G."/>
        </authorList>
    </citation>
    <scope>NUCLEOTIDE SEQUENCE</scope>
    <source>
        <strain evidence="2">PTR5</strain>
    </source>
</reference>
<sequence>MAAQTELDKVGPFVALVVGDDGPQLSGEADAIELIGQTYGTGAEVVVVPARRLAPSFFDLSTRQAGGFFQKMQNYQLRLAIVGDIDEHVRASTALRDFVGETNRIGHHLFVPDRAALQAALEG</sequence>
<name>A0A927IT38_9HYPH</name>
<accession>A0A927IT38</accession>
<dbReference type="Proteomes" id="UP000654108">
    <property type="component" value="Unassembled WGS sequence"/>
</dbReference>
<evidence type="ECO:0000259" key="1">
    <source>
        <dbReference type="Pfam" id="PF13788"/>
    </source>
</evidence>
<evidence type="ECO:0000313" key="2">
    <source>
        <dbReference type="EMBL" id="MBD8065477.1"/>
    </source>
</evidence>
<dbReference type="InterPro" id="IPR025438">
    <property type="entry name" value="DUF4180"/>
</dbReference>
<dbReference type="EMBL" id="JACYFU010000002">
    <property type="protein sequence ID" value="MBD8065477.1"/>
    <property type="molecule type" value="Genomic_DNA"/>
</dbReference>
<proteinExistence type="predicted"/>
<feature type="domain" description="DUF4180" evidence="1">
    <location>
        <begin position="16"/>
        <end position="121"/>
    </location>
</feature>
<organism evidence="2 3">
    <name type="scientific">Devosia oryzisoli</name>
    <dbReference type="NCBI Taxonomy" id="2774138"/>
    <lineage>
        <taxon>Bacteria</taxon>
        <taxon>Pseudomonadati</taxon>
        <taxon>Pseudomonadota</taxon>
        <taxon>Alphaproteobacteria</taxon>
        <taxon>Hyphomicrobiales</taxon>
        <taxon>Devosiaceae</taxon>
        <taxon>Devosia</taxon>
    </lineage>
</organism>
<evidence type="ECO:0000313" key="3">
    <source>
        <dbReference type="Proteomes" id="UP000654108"/>
    </source>
</evidence>
<dbReference type="AlphaFoldDB" id="A0A927IT38"/>